<dbReference type="AlphaFoldDB" id="A0A401GMR3"/>
<proteinExistence type="predicted"/>
<dbReference type="RefSeq" id="XP_027614372.1">
    <property type="nucleotide sequence ID" value="XM_027758571.1"/>
</dbReference>
<sequence>MPALRELTLVEVALQFDEEAMPALVHCGLQRCTFVDIPEQMLTALVGLLRNSELTSLTVKRCSMRRWAPGQWPLSSLTLEGINKSDDVLQTLPLADPYIFCPDMEALELSGSRGISSREFRMMIEGRQGGISDDDPVDPDVGFISTLRVTGCGELDPNDKGFFEEHAFLRQVEWDGQIILEDFESDVDSVGWARADDYSDEE</sequence>
<dbReference type="GeneID" id="38780376"/>
<dbReference type="EMBL" id="BFAD01000005">
    <property type="protein sequence ID" value="GBE83459.1"/>
    <property type="molecule type" value="Genomic_DNA"/>
</dbReference>
<evidence type="ECO:0000313" key="1">
    <source>
        <dbReference type="EMBL" id="GBE83459.1"/>
    </source>
</evidence>
<name>A0A401GMR3_9APHY</name>
<comment type="caution">
    <text evidence="1">The sequence shown here is derived from an EMBL/GenBank/DDBJ whole genome shotgun (WGS) entry which is preliminary data.</text>
</comment>
<keyword evidence="2" id="KW-1185">Reference proteome</keyword>
<organism evidence="1 2">
    <name type="scientific">Sparassis crispa</name>
    <dbReference type="NCBI Taxonomy" id="139825"/>
    <lineage>
        <taxon>Eukaryota</taxon>
        <taxon>Fungi</taxon>
        <taxon>Dikarya</taxon>
        <taxon>Basidiomycota</taxon>
        <taxon>Agaricomycotina</taxon>
        <taxon>Agaricomycetes</taxon>
        <taxon>Polyporales</taxon>
        <taxon>Sparassidaceae</taxon>
        <taxon>Sparassis</taxon>
    </lineage>
</organism>
<evidence type="ECO:0000313" key="2">
    <source>
        <dbReference type="Proteomes" id="UP000287166"/>
    </source>
</evidence>
<dbReference type="Proteomes" id="UP000287166">
    <property type="component" value="Unassembled WGS sequence"/>
</dbReference>
<reference evidence="1 2" key="1">
    <citation type="journal article" date="2018" name="Sci. Rep.">
        <title>Genome sequence of the cauliflower mushroom Sparassis crispa (Hanabiratake) and its association with beneficial usage.</title>
        <authorList>
            <person name="Kiyama R."/>
            <person name="Furutani Y."/>
            <person name="Kawaguchi K."/>
            <person name="Nakanishi T."/>
        </authorList>
    </citation>
    <scope>NUCLEOTIDE SEQUENCE [LARGE SCALE GENOMIC DNA]</scope>
</reference>
<protein>
    <submittedName>
        <fullName evidence="1">Uncharacterized protein</fullName>
    </submittedName>
</protein>
<dbReference type="OrthoDB" id="2799175at2759"/>
<dbReference type="InParanoid" id="A0A401GMR3"/>
<gene>
    <name evidence="1" type="ORF">SCP_0505080</name>
</gene>
<accession>A0A401GMR3</accession>